<dbReference type="EMBL" id="MVHJ01000031">
    <property type="protein sequence ID" value="ORA02285.1"/>
    <property type="molecule type" value="Genomic_DNA"/>
</dbReference>
<protein>
    <recommendedName>
        <fullName evidence="3">Secretion protein EspD</fullName>
    </recommendedName>
</protein>
<accession>A0A1W9YQF1</accession>
<evidence type="ECO:0008006" key="3">
    <source>
        <dbReference type="Google" id="ProtNLM"/>
    </source>
</evidence>
<evidence type="ECO:0000313" key="2">
    <source>
        <dbReference type="Proteomes" id="UP000192366"/>
    </source>
</evidence>
<dbReference type="RefSeq" id="WP_083061468.1">
    <property type="nucleotide sequence ID" value="NZ_JACKVM010000008.1"/>
</dbReference>
<name>A0A1W9YQF1_MYCBA</name>
<evidence type="ECO:0000313" key="1">
    <source>
        <dbReference type="EMBL" id="ORA02285.1"/>
    </source>
</evidence>
<organism evidence="1 2">
    <name type="scientific">Mycolicibacterium bacteremicum</name>
    <name type="common">Mycobacterium bacteremicum</name>
    <dbReference type="NCBI Taxonomy" id="564198"/>
    <lineage>
        <taxon>Bacteria</taxon>
        <taxon>Bacillati</taxon>
        <taxon>Actinomycetota</taxon>
        <taxon>Actinomycetes</taxon>
        <taxon>Mycobacteriales</taxon>
        <taxon>Mycobacteriaceae</taxon>
        <taxon>Mycolicibacterium</taxon>
    </lineage>
</organism>
<dbReference type="OrthoDB" id="4641051at2"/>
<gene>
    <name evidence="1" type="ORF">BST17_24340</name>
</gene>
<comment type="caution">
    <text evidence="1">The sequence shown here is derived from an EMBL/GenBank/DDBJ whole genome shotgun (WGS) entry which is preliminary data.</text>
</comment>
<sequence>MVGTQPFDDDDEVDTVDTGSDLAAFDDLFTVPGQDGPSDLDAFEVAPGDAEEVAAEPLFTVTNPPGTVTVAALLDGRIHKIELSPEATTLAETEAELAAEIVVIADLAIEQARSAQYSYVLEGMQSHGHDTIDTRDFLTRSVGLPSPEQARATQAHVFSTRYGGLDD</sequence>
<dbReference type="AlphaFoldDB" id="A0A1W9YQF1"/>
<dbReference type="Proteomes" id="UP000192366">
    <property type="component" value="Unassembled WGS sequence"/>
</dbReference>
<keyword evidence="2" id="KW-1185">Reference proteome</keyword>
<reference evidence="1 2" key="1">
    <citation type="submission" date="2017-02" db="EMBL/GenBank/DDBJ databases">
        <title>The new phylogeny of genus Mycobacterium.</title>
        <authorList>
            <person name="Tortoli E."/>
            <person name="Trovato A."/>
            <person name="Cirillo D.M."/>
        </authorList>
    </citation>
    <scope>NUCLEOTIDE SEQUENCE [LARGE SCALE GENOMIC DNA]</scope>
    <source>
        <strain evidence="1 2">DSM 45578</strain>
    </source>
</reference>
<dbReference type="STRING" id="564198.BST17_24340"/>
<proteinExistence type="predicted"/>